<dbReference type="EMBL" id="BK015833">
    <property type="protein sequence ID" value="DAE27266.1"/>
    <property type="molecule type" value="Genomic_DNA"/>
</dbReference>
<evidence type="ECO:0000256" key="1">
    <source>
        <dbReference type="SAM" id="Phobius"/>
    </source>
</evidence>
<protein>
    <submittedName>
        <fullName evidence="2">Uncharacterized protein</fullName>
    </submittedName>
</protein>
<organism evidence="2">
    <name type="scientific">virus sp. ctee23</name>
    <dbReference type="NCBI Taxonomy" id="2826809"/>
    <lineage>
        <taxon>Viruses</taxon>
    </lineage>
</organism>
<evidence type="ECO:0000313" key="2">
    <source>
        <dbReference type="EMBL" id="DAE27266.1"/>
    </source>
</evidence>
<accession>A0A8S5R805</accession>
<reference evidence="2" key="1">
    <citation type="journal article" date="2021" name="Proc. Natl. Acad. Sci. U.S.A.">
        <title>A Catalog of Tens of Thousands of Viruses from Human Metagenomes Reveals Hidden Associations with Chronic Diseases.</title>
        <authorList>
            <person name="Tisza M.J."/>
            <person name="Buck C.B."/>
        </authorList>
    </citation>
    <scope>NUCLEOTIDE SEQUENCE</scope>
    <source>
        <strain evidence="2">Ctee23</strain>
    </source>
</reference>
<name>A0A8S5R805_9VIRU</name>
<sequence length="139" mass="16050">MKDLLKKAAYVLLWAWQLPQNIAGLAVWMYYERKAMGKSSRQLIRGVRYLRTSSIGSGKALALGEYVVLNWFAGHDAVDHEFGHVRQSRMLGPLYLPLIGLQSLCHAAVHYDLCGRKKYKPYTHFWTERWADRLGGVRR</sequence>
<keyword evidence="1" id="KW-0812">Transmembrane</keyword>
<keyword evidence="1" id="KW-0472">Membrane</keyword>
<proteinExistence type="predicted"/>
<feature type="transmembrane region" description="Helical" evidence="1">
    <location>
        <begin position="12"/>
        <end position="31"/>
    </location>
</feature>
<keyword evidence="1" id="KW-1133">Transmembrane helix</keyword>